<dbReference type="GO" id="GO:0005737">
    <property type="term" value="C:cytoplasm"/>
    <property type="evidence" value="ECO:0007669"/>
    <property type="project" value="TreeGrafter"/>
</dbReference>
<dbReference type="InterPro" id="IPR000198">
    <property type="entry name" value="RhoGAP_dom"/>
</dbReference>
<evidence type="ECO:0000256" key="1">
    <source>
        <dbReference type="SAM" id="MobiDB-lite"/>
    </source>
</evidence>
<proteinExistence type="predicted"/>
<protein>
    <submittedName>
        <fullName evidence="4">Rho GTPase-activating protein 1-like</fullName>
    </submittedName>
</protein>
<feature type="compositionally biased region" description="Polar residues" evidence="1">
    <location>
        <begin position="43"/>
        <end position="60"/>
    </location>
</feature>
<dbReference type="PANTHER" id="PTHR45808">
    <property type="entry name" value="RHO GTPASE-ACTIVATING PROTEIN 68F"/>
    <property type="match status" value="1"/>
</dbReference>
<dbReference type="PROSITE" id="PS50191">
    <property type="entry name" value="CRAL_TRIO"/>
    <property type="match status" value="1"/>
</dbReference>
<dbReference type="InterPro" id="IPR036865">
    <property type="entry name" value="CRAL-TRIO_dom_sf"/>
</dbReference>
<dbReference type="PROSITE" id="PS50238">
    <property type="entry name" value="RHOGAP"/>
    <property type="match status" value="1"/>
</dbReference>
<evidence type="ECO:0000259" key="3">
    <source>
        <dbReference type="PROSITE" id="PS50238"/>
    </source>
</evidence>
<keyword evidence="5" id="KW-1185">Reference proteome</keyword>
<dbReference type="PANTHER" id="PTHR45808:SF2">
    <property type="entry name" value="RHO GTPASE-ACTIVATING PROTEIN 68F"/>
    <property type="match status" value="1"/>
</dbReference>
<dbReference type="Proteomes" id="UP000192247">
    <property type="component" value="Unassembled WGS sequence"/>
</dbReference>
<dbReference type="AlphaFoldDB" id="A0A1V9XSM6"/>
<dbReference type="OrthoDB" id="19923at2759"/>
<name>A0A1V9XSM6_9ACAR</name>
<dbReference type="GO" id="GO:0007264">
    <property type="term" value="P:small GTPase-mediated signal transduction"/>
    <property type="evidence" value="ECO:0007669"/>
    <property type="project" value="TreeGrafter"/>
</dbReference>
<reference evidence="4 5" key="1">
    <citation type="journal article" date="2017" name="Gigascience">
        <title>Draft genome of the honey bee ectoparasitic mite, Tropilaelaps mercedesae, is shaped by the parasitic life history.</title>
        <authorList>
            <person name="Dong X."/>
            <person name="Armstrong S.D."/>
            <person name="Xia D."/>
            <person name="Makepeace B.L."/>
            <person name="Darby A.C."/>
            <person name="Kadowaki T."/>
        </authorList>
    </citation>
    <scope>NUCLEOTIDE SEQUENCE [LARGE SCALE GENOMIC DNA]</scope>
    <source>
        <strain evidence="4">Wuxi-XJTLU</strain>
    </source>
</reference>
<feature type="domain" description="CRAL-TRIO" evidence="2">
    <location>
        <begin position="89"/>
        <end position="245"/>
    </location>
</feature>
<feature type="region of interest" description="Disordered" evidence="1">
    <location>
        <begin position="34"/>
        <end position="69"/>
    </location>
</feature>
<evidence type="ECO:0000313" key="4">
    <source>
        <dbReference type="EMBL" id="OQR76500.1"/>
    </source>
</evidence>
<dbReference type="FunCoup" id="A0A1V9XSM6">
    <property type="interactions" value="1143"/>
</dbReference>
<dbReference type="SMART" id="SM00324">
    <property type="entry name" value="RhoGAP"/>
    <property type="match status" value="1"/>
</dbReference>
<dbReference type="SUPFAM" id="SSF48350">
    <property type="entry name" value="GTPase activation domain, GAP"/>
    <property type="match status" value="1"/>
</dbReference>
<dbReference type="InParanoid" id="A0A1V9XSM6"/>
<accession>A0A1V9XSM6</accession>
<evidence type="ECO:0000313" key="5">
    <source>
        <dbReference type="Proteomes" id="UP000192247"/>
    </source>
</evidence>
<dbReference type="EMBL" id="MNPL01004751">
    <property type="protein sequence ID" value="OQR76500.1"/>
    <property type="molecule type" value="Genomic_DNA"/>
</dbReference>
<dbReference type="Gene3D" id="1.10.555.10">
    <property type="entry name" value="Rho GTPase activation protein"/>
    <property type="match status" value="1"/>
</dbReference>
<sequence>MESERQRKLSVCICFSISGSSSVGDCDLEPALEFDDSEFKTPGSPQGTDEPSLATDNLSIGETGGDLNMPDEMASRDEDYETALQPDDDFDDLAQYGIVEVAGVDLSGRTIIVVSACRLPPSDAISHAKLLRFLQHTLDQFVETDYVLVYFHHGLNSKNKPTLSWLWTAFRTFDRKYKKNLKNMYLVHPTTFIKVIYQLFKPYISTKFGRKIVYVNRLAELKTHLRHFDQIQIPEAVVEHDTQLKERESKRWFRIPTSASMNSLGGSGRGYKETQQFGVPLEILCQRSPNGIPPVLKTCIQYLTCETALESEGLFRRSANSTTLKAVQSLFDEGKAVDLSQFSDSYHLAAATLKAFLRNLPEPLLTFSNYGDVITFQEQEMSKKGLRAQQILQRLPQDNLNVLLLVFNFLSKVVQQSDFNKMSPSNLAIVFGPSLLWSERSAATLNSIQRINHFVEFLIKVGVATLVENFT</sequence>
<dbReference type="SMART" id="SM00516">
    <property type="entry name" value="SEC14"/>
    <property type="match status" value="1"/>
</dbReference>
<evidence type="ECO:0000259" key="2">
    <source>
        <dbReference type="PROSITE" id="PS50191"/>
    </source>
</evidence>
<gene>
    <name evidence="4" type="ORF">BIW11_03059</name>
</gene>
<feature type="domain" description="Rho-GAP" evidence="3">
    <location>
        <begin position="279"/>
        <end position="466"/>
    </location>
</feature>
<dbReference type="SUPFAM" id="SSF52087">
    <property type="entry name" value="CRAL/TRIO domain"/>
    <property type="match status" value="1"/>
</dbReference>
<dbReference type="CDD" id="cd00170">
    <property type="entry name" value="SEC14"/>
    <property type="match status" value="1"/>
</dbReference>
<dbReference type="STRING" id="418985.A0A1V9XSM6"/>
<dbReference type="GO" id="GO:0005096">
    <property type="term" value="F:GTPase activator activity"/>
    <property type="evidence" value="ECO:0007669"/>
    <property type="project" value="TreeGrafter"/>
</dbReference>
<dbReference type="Pfam" id="PF13716">
    <property type="entry name" value="CRAL_TRIO_2"/>
    <property type="match status" value="1"/>
</dbReference>
<comment type="caution">
    <text evidence="4">The sequence shown here is derived from an EMBL/GenBank/DDBJ whole genome shotgun (WGS) entry which is preliminary data.</text>
</comment>
<dbReference type="Gene3D" id="3.40.525.10">
    <property type="entry name" value="CRAL-TRIO lipid binding domain"/>
    <property type="match status" value="1"/>
</dbReference>
<dbReference type="InterPro" id="IPR008936">
    <property type="entry name" value="Rho_GTPase_activation_prot"/>
</dbReference>
<dbReference type="InterPro" id="IPR001251">
    <property type="entry name" value="CRAL-TRIO_dom"/>
</dbReference>
<organism evidence="4 5">
    <name type="scientific">Tropilaelaps mercedesae</name>
    <dbReference type="NCBI Taxonomy" id="418985"/>
    <lineage>
        <taxon>Eukaryota</taxon>
        <taxon>Metazoa</taxon>
        <taxon>Ecdysozoa</taxon>
        <taxon>Arthropoda</taxon>
        <taxon>Chelicerata</taxon>
        <taxon>Arachnida</taxon>
        <taxon>Acari</taxon>
        <taxon>Parasitiformes</taxon>
        <taxon>Mesostigmata</taxon>
        <taxon>Gamasina</taxon>
        <taxon>Dermanyssoidea</taxon>
        <taxon>Laelapidae</taxon>
        <taxon>Tropilaelaps</taxon>
    </lineage>
</organism>
<dbReference type="Pfam" id="PF00620">
    <property type="entry name" value="RhoGAP"/>
    <property type="match status" value="1"/>
</dbReference>
<dbReference type="GO" id="GO:2001136">
    <property type="term" value="P:negative regulation of endocytic recycling"/>
    <property type="evidence" value="ECO:0007669"/>
    <property type="project" value="TreeGrafter"/>
</dbReference>